<dbReference type="EMBL" id="FOKG01000010">
    <property type="protein sequence ID" value="SFB39631.1"/>
    <property type="molecule type" value="Genomic_DNA"/>
</dbReference>
<evidence type="ECO:0000313" key="2">
    <source>
        <dbReference type="EMBL" id="SFB39631.1"/>
    </source>
</evidence>
<accession>A0A1I1ANM8</accession>
<evidence type="ECO:0000256" key="1">
    <source>
        <dbReference type="SAM" id="Coils"/>
    </source>
</evidence>
<keyword evidence="1" id="KW-0175">Coiled coil</keyword>
<reference evidence="3" key="1">
    <citation type="submission" date="2016-10" db="EMBL/GenBank/DDBJ databases">
        <authorList>
            <person name="Varghese N."/>
            <person name="Submissions S."/>
        </authorList>
    </citation>
    <scope>NUCLEOTIDE SEQUENCE [LARGE SCALE GENOMIC DNA]</scope>
    <source>
        <strain evidence="3">CGMCC 4.3568</strain>
    </source>
</reference>
<dbReference type="AlphaFoldDB" id="A0A1I1ANM8"/>
<proteinExistence type="predicted"/>
<dbReference type="RefSeq" id="WP_281245711.1">
    <property type="nucleotide sequence ID" value="NZ_FOKG01000010.1"/>
</dbReference>
<keyword evidence="3" id="KW-1185">Reference proteome</keyword>
<dbReference type="STRING" id="490629.SAMN05216266_1104"/>
<name>A0A1I1ANM8_9PSEU</name>
<dbReference type="Proteomes" id="UP000243799">
    <property type="component" value="Unassembled WGS sequence"/>
</dbReference>
<protein>
    <submittedName>
        <fullName evidence="2">Uncharacterized protein</fullName>
    </submittedName>
</protein>
<organism evidence="2 3">
    <name type="scientific">Amycolatopsis marina</name>
    <dbReference type="NCBI Taxonomy" id="490629"/>
    <lineage>
        <taxon>Bacteria</taxon>
        <taxon>Bacillati</taxon>
        <taxon>Actinomycetota</taxon>
        <taxon>Actinomycetes</taxon>
        <taxon>Pseudonocardiales</taxon>
        <taxon>Pseudonocardiaceae</taxon>
        <taxon>Amycolatopsis</taxon>
    </lineage>
</organism>
<feature type="coiled-coil region" evidence="1">
    <location>
        <begin position="10"/>
        <end position="37"/>
    </location>
</feature>
<gene>
    <name evidence="2" type="ORF">SAMN05216266_1104</name>
</gene>
<evidence type="ECO:0000313" key="3">
    <source>
        <dbReference type="Proteomes" id="UP000243799"/>
    </source>
</evidence>
<sequence>MSNDTTTPSVTELAAELHAIRRRLEQIEAMIAAIENEEAAR</sequence>